<dbReference type="GO" id="GO:0020037">
    <property type="term" value="F:heme binding"/>
    <property type="evidence" value="ECO:0007669"/>
    <property type="project" value="InterPro"/>
</dbReference>
<dbReference type="PANTHER" id="PTHR31632:SF2">
    <property type="entry name" value="PLASMA MEMBRANE IRON PERMEASE"/>
    <property type="match status" value="1"/>
</dbReference>
<dbReference type="PANTHER" id="PTHR31632">
    <property type="entry name" value="IRON TRANSPORTER FTH1"/>
    <property type="match status" value="1"/>
</dbReference>
<feature type="transmembrane region" description="Helical" evidence="6">
    <location>
        <begin position="345"/>
        <end position="370"/>
    </location>
</feature>
<reference evidence="7" key="1">
    <citation type="submission" date="2018-06" db="EMBL/GenBank/DDBJ databases">
        <authorList>
            <person name="Zhirakovskaya E."/>
        </authorList>
    </citation>
    <scope>NUCLEOTIDE SEQUENCE</scope>
</reference>
<dbReference type="GO" id="GO:0009055">
    <property type="term" value="F:electron transfer activity"/>
    <property type="evidence" value="ECO:0007669"/>
    <property type="project" value="InterPro"/>
</dbReference>
<dbReference type="GO" id="GO:0015093">
    <property type="term" value="F:ferrous iron transmembrane transporter activity"/>
    <property type="evidence" value="ECO:0007669"/>
    <property type="project" value="TreeGrafter"/>
</dbReference>
<dbReference type="EMBL" id="UOGD01000300">
    <property type="protein sequence ID" value="VAX25550.1"/>
    <property type="molecule type" value="Genomic_DNA"/>
</dbReference>
<keyword evidence="5 6" id="KW-0472">Membrane</keyword>
<dbReference type="InterPro" id="IPR004923">
    <property type="entry name" value="FTR1/Fip1/EfeU"/>
</dbReference>
<feature type="transmembrane region" description="Helical" evidence="6">
    <location>
        <begin position="302"/>
        <end position="319"/>
    </location>
</feature>
<evidence type="ECO:0000313" key="7">
    <source>
        <dbReference type="EMBL" id="VAX25550.1"/>
    </source>
</evidence>
<feature type="transmembrane region" description="Helical" evidence="6">
    <location>
        <begin position="267"/>
        <end position="290"/>
    </location>
</feature>
<sequence length="489" mass="55180">GILTKTLNPKPANFLNDTLMEKISPFKIYNTIKLGISGTSMAPFTQLSDKETWDLAFYVSSLRYKSKYKLKKEELERLYNKAFSNTSLEEISTLSDKLLLAKLGDNNKADTLNLAALRLHKAKSNKKLSINNTLIYLDDVINLYRKNEYNKAEDKALFAYLEGIEPFEQQLQVINSELKNDLEKAMYKLRADIKNREPFEVIQNDVALARTLISDADSAMKNKNYSFGFAFLLAASIILREGIEAFLIIITILGVLKSINEPKAVKWVHGGWLFALIIGIASMIFINLIVSFNAQGRELMEGFGSLFAVALLLYVGFWLHSKTEANKWKEFVEYKIIKLVSKNNLIGLAVISFVVVFREAFESAIFLSAVELQVDQSAKSGIYFGAVSSLIFVLLLAWIVLKFAVKLPIMKLFKYSAVMIVILSIVLAGKGIQAFQESGYVSITQIPINLNFPLVGFYPTVETTSAQLFVLLFTIVLWKFNKKFSSHHQ</sequence>
<dbReference type="Gene3D" id="1.10.760.10">
    <property type="entry name" value="Cytochrome c-like domain"/>
    <property type="match status" value="1"/>
</dbReference>
<comment type="similarity">
    <text evidence="2">Belongs to the oxidase-dependent Fe transporter (OFeT) (TC 9.A.10.1) family.</text>
</comment>
<gene>
    <name evidence="7" type="ORF">MNBD_IGNAVI01-3047</name>
</gene>
<dbReference type="InterPro" id="IPR036909">
    <property type="entry name" value="Cyt_c-like_dom_sf"/>
</dbReference>
<feature type="non-terminal residue" evidence="7">
    <location>
        <position position="1"/>
    </location>
</feature>
<accession>A0A3B1CS88</accession>
<feature type="transmembrane region" description="Helical" evidence="6">
    <location>
        <begin position="382"/>
        <end position="401"/>
    </location>
</feature>
<evidence type="ECO:0000256" key="2">
    <source>
        <dbReference type="ARBA" id="ARBA00008333"/>
    </source>
</evidence>
<organism evidence="7">
    <name type="scientific">hydrothermal vent metagenome</name>
    <dbReference type="NCBI Taxonomy" id="652676"/>
    <lineage>
        <taxon>unclassified sequences</taxon>
        <taxon>metagenomes</taxon>
        <taxon>ecological metagenomes</taxon>
    </lineage>
</organism>
<dbReference type="Pfam" id="PF03239">
    <property type="entry name" value="FTR1"/>
    <property type="match status" value="1"/>
</dbReference>
<dbReference type="AlphaFoldDB" id="A0A3B1CS88"/>
<keyword evidence="4 6" id="KW-1133">Transmembrane helix</keyword>
<evidence type="ECO:0000256" key="3">
    <source>
        <dbReference type="ARBA" id="ARBA00022692"/>
    </source>
</evidence>
<protein>
    <submittedName>
        <fullName evidence="7">Cytochrome c family protein</fullName>
    </submittedName>
</protein>
<evidence type="ECO:0000256" key="6">
    <source>
        <dbReference type="SAM" id="Phobius"/>
    </source>
</evidence>
<proteinExistence type="inferred from homology"/>
<name>A0A3B1CS88_9ZZZZ</name>
<feature type="transmembrane region" description="Helical" evidence="6">
    <location>
        <begin position="455"/>
        <end position="478"/>
    </location>
</feature>
<feature type="transmembrane region" description="Helical" evidence="6">
    <location>
        <begin position="227"/>
        <end position="255"/>
    </location>
</feature>
<evidence type="ECO:0000256" key="4">
    <source>
        <dbReference type="ARBA" id="ARBA00022989"/>
    </source>
</evidence>
<dbReference type="GO" id="GO:0033573">
    <property type="term" value="C:high-affinity iron permease complex"/>
    <property type="evidence" value="ECO:0007669"/>
    <property type="project" value="InterPro"/>
</dbReference>
<feature type="transmembrane region" description="Helical" evidence="6">
    <location>
        <begin position="413"/>
        <end position="435"/>
    </location>
</feature>
<dbReference type="SUPFAM" id="SSF46626">
    <property type="entry name" value="Cytochrome c"/>
    <property type="match status" value="1"/>
</dbReference>
<comment type="subcellular location">
    <subcellularLocation>
        <location evidence="1">Membrane</location>
        <topology evidence="1">Multi-pass membrane protein</topology>
    </subcellularLocation>
</comment>
<evidence type="ECO:0000256" key="1">
    <source>
        <dbReference type="ARBA" id="ARBA00004141"/>
    </source>
</evidence>
<keyword evidence="3 6" id="KW-0812">Transmembrane</keyword>
<evidence type="ECO:0000256" key="5">
    <source>
        <dbReference type="ARBA" id="ARBA00023136"/>
    </source>
</evidence>